<evidence type="ECO:0000256" key="1">
    <source>
        <dbReference type="SAM" id="MobiDB-lite"/>
    </source>
</evidence>
<dbReference type="Gene3D" id="1.20.900.10">
    <property type="entry name" value="Dbl homology (DH) domain"/>
    <property type="match status" value="1"/>
</dbReference>
<dbReference type="InterPro" id="IPR001331">
    <property type="entry name" value="GDS_CDC24_CS"/>
</dbReference>
<organism evidence="3 4">
    <name type="scientific">Allomyces macrogynus (strain ATCC 38327)</name>
    <name type="common">Allomyces javanicus var. macrogynus</name>
    <dbReference type="NCBI Taxonomy" id="578462"/>
    <lineage>
        <taxon>Eukaryota</taxon>
        <taxon>Fungi</taxon>
        <taxon>Fungi incertae sedis</taxon>
        <taxon>Blastocladiomycota</taxon>
        <taxon>Blastocladiomycetes</taxon>
        <taxon>Blastocladiales</taxon>
        <taxon>Blastocladiaceae</taxon>
        <taxon>Allomyces</taxon>
    </lineage>
</organism>
<dbReference type="PROSITE" id="PS50010">
    <property type="entry name" value="DH_2"/>
    <property type="match status" value="1"/>
</dbReference>
<dbReference type="PANTHER" id="PTHR22834">
    <property type="entry name" value="NUCLEAR FUSION PROTEIN FUS2"/>
    <property type="match status" value="1"/>
</dbReference>
<dbReference type="InterPro" id="IPR000219">
    <property type="entry name" value="DH_dom"/>
</dbReference>
<dbReference type="SUPFAM" id="SSF48065">
    <property type="entry name" value="DBL homology domain (DH-domain)"/>
    <property type="match status" value="1"/>
</dbReference>
<protein>
    <recommendedName>
        <fullName evidence="2">DH domain-containing protein</fullName>
    </recommendedName>
</protein>
<dbReference type="STRING" id="578462.A0A0L0SMH8"/>
<dbReference type="AlphaFoldDB" id="A0A0L0SMH8"/>
<evidence type="ECO:0000313" key="4">
    <source>
        <dbReference type="Proteomes" id="UP000054350"/>
    </source>
</evidence>
<dbReference type="VEuPathDB" id="FungiDB:AMAG_08846"/>
<name>A0A0L0SMH8_ALLM3</name>
<feature type="region of interest" description="Disordered" evidence="1">
    <location>
        <begin position="442"/>
        <end position="484"/>
    </location>
</feature>
<gene>
    <name evidence="3" type="ORF">AMAG_08846</name>
</gene>
<evidence type="ECO:0000313" key="3">
    <source>
        <dbReference type="EMBL" id="KNE63766.1"/>
    </source>
</evidence>
<proteinExistence type="predicted"/>
<sequence length="484" mass="51934">MLAASAAPAAADFDDTDSSLGTPLAIDWGDLVVHAVPQRPPRPLSCAMFDSLPTSVPPPRPPRARWSFLTTHSDPSRVHDEPPTSPVVVDARPATAHRTVTVPFPLPPVRVVKNMAVPAPVPMAIPVWRAWVKKSPSLRVKKPVSGGASPTMPTPTTLDRDGHRLWDRILRELVETEDVYVRELGVLEEAYLIPLRHRIPGFYPKDACPPPSPVALPPPLPDPLCRLLVASRDVTTVADLLARRLRWATEYPDDESIGRVFSALIPSVLAAYRPYCSAASAGLVAAHHVEKHDQHIQRLRAAVQNVHAIPNDPTASTATRRWDLSWLLIKPIQRVLKYPLFLRQLAKATAPSDDMRAAIEVALAAMDAAAADLNAACHAGGAGYVDSSPRLLSPGKGPVPTTPEAMTAPIMPRTASASPVPPLTPESVPLSLALTAPESLTGADEHVKSPGIVNARPPASPGKKRGSGWASWAPRLPWASSARP</sequence>
<dbReference type="EMBL" id="GG745343">
    <property type="protein sequence ID" value="KNE63766.1"/>
    <property type="molecule type" value="Genomic_DNA"/>
</dbReference>
<dbReference type="PANTHER" id="PTHR22834:SF20">
    <property type="entry name" value="SH3 DOMAIN-CONTAINING PROTEIN"/>
    <property type="match status" value="1"/>
</dbReference>
<dbReference type="eggNOG" id="KOG4305">
    <property type="taxonomic scope" value="Eukaryota"/>
</dbReference>
<dbReference type="InterPro" id="IPR035899">
    <property type="entry name" value="DBL_dom_sf"/>
</dbReference>
<dbReference type="GO" id="GO:0005737">
    <property type="term" value="C:cytoplasm"/>
    <property type="evidence" value="ECO:0007669"/>
    <property type="project" value="TreeGrafter"/>
</dbReference>
<reference evidence="3 4" key="1">
    <citation type="submission" date="2009-11" db="EMBL/GenBank/DDBJ databases">
        <title>Annotation of Allomyces macrogynus ATCC 38327.</title>
        <authorList>
            <consortium name="The Broad Institute Genome Sequencing Platform"/>
            <person name="Russ C."/>
            <person name="Cuomo C."/>
            <person name="Burger G."/>
            <person name="Gray M.W."/>
            <person name="Holland P.W.H."/>
            <person name="King N."/>
            <person name="Lang F.B.F."/>
            <person name="Roger A.J."/>
            <person name="Ruiz-Trillo I."/>
            <person name="Young S.K."/>
            <person name="Zeng Q."/>
            <person name="Gargeya S."/>
            <person name="Fitzgerald M."/>
            <person name="Haas B."/>
            <person name="Abouelleil A."/>
            <person name="Alvarado L."/>
            <person name="Arachchi H.M."/>
            <person name="Berlin A."/>
            <person name="Chapman S.B."/>
            <person name="Gearin G."/>
            <person name="Goldberg J."/>
            <person name="Griggs A."/>
            <person name="Gujja S."/>
            <person name="Hansen M."/>
            <person name="Heiman D."/>
            <person name="Howarth C."/>
            <person name="Larimer J."/>
            <person name="Lui A."/>
            <person name="MacDonald P.J.P."/>
            <person name="McCowen C."/>
            <person name="Montmayeur A."/>
            <person name="Murphy C."/>
            <person name="Neiman D."/>
            <person name="Pearson M."/>
            <person name="Priest M."/>
            <person name="Roberts A."/>
            <person name="Saif S."/>
            <person name="Shea T."/>
            <person name="Sisk P."/>
            <person name="Stolte C."/>
            <person name="Sykes S."/>
            <person name="Wortman J."/>
            <person name="Nusbaum C."/>
            <person name="Birren B."/>
        </authorList>
    </citation>
    <scope>NUCLEOTIDE SEQUENCE [LARGE SCALE GENOMIC DNA]</scope>
    <source>
        <strain evidence="3 4">ATCC 38327</strain>
    </source>
</reference>
<dbReference type="GO" id="GO:0035556">
    <property type="term" value="P:intracellular signal transduction"/>
    <property type="evidence" value="ECO:0007669"/>
    <property type="project" value="InterPro"/>
</dbReference>
<evidence type="ECO:0000259" key="2">
    <source>
        <dbReference type="PROSITE" id="PS50010"/>
    </source>
</evidence>
<dbReference type="SMART" id="SM00325">
    <property type="entry name" value="RhoGEF"/>
    <property type="match status" value="1"/>
</dbReference>
<dbReference type="PROSITE" id="PS00741">
    <property type="entry name" value="DH_1"/>
    <property type="match status" value="1"/>
</dbReference>
<dbReference type="GO" id="GO:0005085">
    <property type="term" value="F:guanyl-nucleotide exchange factor activity"/>
    <property type="evidence" value="ECO:0007669"/>
    <property type="project" value="InterPro"/>
</dbReference>
<dbReference type="InterPro" id="IPR051492">
    <property type="entry name" value="Dynamin-Rho_GEF"/>
</dbReference>
<feature type="domain" description="DH" evidence="2">
    <location>
        <begin position="165"/>
        <end position="376"/>
    </location>
</feature>
<dbReference type="Pfam" id="PF00621">
    <property type="entry name" value="RhoGEF"/>
    <property type="match status" value="1"/>
</dbReference>
<dbReference type="OrthoDB" id="10256089at2759"/>
<accession>A0A0L0SMH8</accession>
<keyword evidence="4" id="KW-1185">Reference proteome</keyword>
<feature type="region of interest" description="Disordered" evidence="1">
    <location>
        <begin position="140"/>
        <end position="159"/>
    </location>
</feature>
<reference evidence="4" key="2">
    <citation type="submission" date="2009-11" db="EMBL/GenBank/DDBJ databases">
        <title>The Genome Sequence of Allomyces macrogynus strain ATCC 38327.</title>
        <authorList>
            <consortium name="The Broad Institute Genome Sequencing Platform"/>
            <person name="Russ C."/>
            <person name="Cuomo C."/>
            <person name="Shea T."/>
            <person name="Young S.K."/>
            <person name="Zeng Q."/>
            <person name="Koehrsen M."/>
            <person name="Haas B."/>
            <person name="Borodovsky M."/>
            <person name="Guigo R."/>
            <person name="Alvarado L."/>
            <person name="Berlin A."/>
            <person name="Borenstein D."/>
            <person name="Chen Z."/>
            <person name="Engels R."/>
            <person name="Freedman E."/>
            <person name="Gellesch M."/>
            <person name="Goldberg J."/>
            <person name="Griggs A."/>
            <person name="Gujja S."/>
            <person name="Heiman D."/>
            <person name="Hepburn T."/>
            <person name="Howarth C."/>
            <person name="Jen D."/>
            <person name="Larson L."/>
            <person name="Lewis B."/>
            <person name="Mehta T."/>
            <person name="Park D."/>
            <person name="Pearson M."/>
            <person name="Roberts A."/>
            <person name="Saif S."/>
            <person name="Shenoy N."/>
            <person name="Sisk P."/>
            <person name="Stolte C."/>
            <person name="Sykes S."/>
            <person name="Walk T."/>
            <person name="White J."/>
            <person name="Yandava C."/>
            <person name="Burger G."/>
            <person name="Gray M.W."/>
            <person name="Holland P.W.H."/>
            <person name="King N."/>
            <person name="Lang F.B.F."/>
            <person name="Roger A.J."/>
            <person name="Ruiz-Trillo I."/>
            <person name="Lander E."/>
            <person name="Nusbaum C."/>
        </authorList>
    </citation>
    <scope>NUCLEOTIDE SEQUENCE [LARGE SCALE GENOMIC DNA]</scope>
    <source>
        <strain evidence="4">ATCC 38327</strain>
    </source>
</reference>
<dbReference type="Proteomes" id="UP000054350">
    <property type="component" value="Unassembled WGS sequence"/>
</dbReference>